<keyword evidence="6" id="KW-1185">Reference proteome</keyword>
<dbReference type="InterPro" id="IPR018356">
    <property type="entry name" value="Tscrpt_reg_HTH_DeoR_CS"/>
</dbReference>
<organism evidence="5 6">
    <name type="scientific">Bifidobacterium tissieri</name>
    <dbReference type="NCBI Taxonomy" id="1630162"/>
    <lineage>
        <taxon>Bacteria</taxon>
        <taxon>Bacillati</taxon>
        <taxon>Actinomycetota</taxon>
        <taxon>Actinomycetes</taxon>
        <taxon>Bifidobacteriales</taxon>
        <taxon>Bifidobacteriaceae</taxon>
        <taxon>Bifidobacterium</taxon>
    </lineage>
</organism>
<comment type="caution">
    <text evidence="5">The sequence shown here is derived from an EMBL/GenBank/DDBJ whole genome shotgun (WGS) entry which is preliminary data.</text>
</comment>
<dbReference type="PRINTS" id="PR00037">
    <property type="entry name" value="HTHLACR"/>
</dbReference>
<dbReference type="Pfam" id="PF08220">
    <property type="entry name" value="HTH_DeoR"/>
    <property type="match status" value="1"/>
</dbReference>
<dbReference type="InterPro" id="IPR046335">
    <property type="entry name" value="LacI/GalR-like_sensor"/>
</dbReference>
<protein>
    <submittedName>
        <fullName evidence="5">Periplasmic binding protein-like domain-containing protein</fullName>
    </submittedName>
</protein>
<gene>
    <name evidence="5" type="ORF">BTIS_0444</name>
</gene>
<accession>A0A261FIB5</accession>
<dbReference type="Gene3D" id="3.40.50.2300">
    <property type="match status" value="2"/>
</dbReference>
<dbReference type="InterPro" id="IPR036390">
    <property type="entry name" value="WH_DNA-bd_sf"/>
</dbReference>
<dbReference type="AlphaFoldDB" id="A0A261FIB5"/>
<feature type="domain" description="HTH deoR-type" evidence="4">
    <location>
        <begin position="21"/>
        <end position="76"/>
    </location>
</feature>
<dbReference type="CDD" id="cd06267">
    <property type="entry name" value="PBP1_LacI_sugar_binding-like"/>
    <property type="match status" value="1"/>
</dbReference>
<dbReference type="SMART" id="SM00420">
    <property type="entry name" value="HTH_DEOR"/>
    <property type="match status" value="1"/>
</dbReference>
<dbReference type="GO" id="GO:0003700">
    <property type="term" value="F:DNA-binding transcription factor activity"/>
    <property type="evidence" value="ECO:0007669"/>
    <property type="project" value="InterPro"/>
</dbReference>
<dbReference type="PROSITE" id="PS00894">
    <property type="entry name" value="HTH_DEOR_1"/>
    <property type="match status" value="1"/>
</dbReference>
<dbReference type="RefSeq" id="WP_094662257.1">
    <property type="nucleotide sequence ID" value="NZ_MWWV01000003.1"/>
</dbReference>
<dbReference type="Pfam" id="PF13377">
    <property type="entry name" value="Peripla_BP_3"/>
    <property type="match status" value="1"/>
</dbReference>
<name>A0A261FIB5_9BIFI</name>
<evidence type="ECO:0000256" key="3">
    <source>
        <dbReference type="ARBA" id="ARBA00023163"/>
    </source>
</evidence>
<dbReference type="Proteomes" id="UP000216444">
    <property type="component" value="Unassembled WGS sequence"/>
</dbReference>
<dbReference type="InterPro" id="IPR036388">
    <property type="entry name" value="WH-like_DNA-bd_sf"/>
</dbReference>
<reference evidence="5 6" key="1">
    <citation type="journal article" date="2017" name="BMC Genomics">
        <title>Comparative genomic and phylogenomic analyses of the Bifidobacteriaceae family.</title>
        <authorList>
            <person name="Lugli G.A."/>
            <person name="Milani C."/>
            <person name="Turroni F."/>
            <person name="Duranti S."/>
            <person name="Mancabelli L."/>
            <person name="Mangifesta M."/>
            <person name="Ferrario C."/>
            <person name="Modesto M."/>
            <person name="Mattarelli P."/>
            <person name="Jiri K."/>
            <person name="van Sinderen D."/>
            <person name="Ventura M."/>
        </authorList>
    </citation>
    <scope>NUCLEOTIDE SEQUENCE [LARGE SCALE GENOMIC DNA]</scope>
    <source>
        <strain evidence="5 6">DSM 100201</strain>
    </source>
</reference>
<dbReference type="PROSITE" id="PS51000">
    <property type="entry name" value="HTH_DEOR_2"/>
    <property type="match status" value="1"/>
</dbReference>
<dbReference type="InterPro" id="IPR001034">
    <property type="entry name" value="DeoR_HTH"/>
</dbReference>
<dbReference type="Gene3D" id="1.10.10.10">
    <property type="entry name" value="Winged helix-like DNA-binding domain superfamily/Winged helix DNA-binding domain"/>
    <property type="match status" value="1"/>
</dbReference>
<keyword evidence="2" id="KW-0238">DNA-binding</keyword>
<keyword evidence="1" id="KW-0805">Transcription regulation</keyword>
<keyword evidence="3" id="KW-0804">Transcription</keyword>
<evidence type="ECO:0000256" key="2">
    <source>
        <dbReference type="ARBA" id="ARBA00023125"/>
    </source>
</evidence>
<dbReference type="CDD" id="cd00090">
    <property type="entry name" value="HTH_ARSR"/>
    <property type="match status" value="1"/>
</dbReference>
<proteinExistence type="predicted"/>
<dbReference type="InterPro" id="IPR028082">
    <property type="entry name" value="Peripla_BP_I"/>
</dbReference>
<dbReference type="EMBL" id="MWWV01000003">
    <property type="protein sequence ID" value="OZG58723.1"/>
    <property type="molecule type" value="Genomic_DNA"/>
</dbReference>
<dbReference type="PANTHER" id="PTHR30146:SF109">
    <property type="entry name" value="HTH-TYPE TRANSCRIPTIONAL REGULATOR GALS"/>
    <property type="match status" value="1"/>
</dbReference>
<dbReference type="SUPFAM" id="SSF46785">
    <property type="entry name" value="Winged helix' DNA-binding domain"/>
    <property type="match status" value="1"/>
</dbReference>
<sequence>MSTFNAASDGTTTAAQRSYLPAERQDMILSLLTRENVVTVPALAKYLGTTEITVRRDLSVLANAGLLRRVRGGAMSIGSTESDGSGTDHAVSAGGTRAAIAETIPAGAAATIAEHAAVTANITARNSEPLLNDTTIDRLDRTMMPLNDEDLRDMSIGVPQPVIPAATATPTARNNHGNNGVIGLMFPEPSFFWPTVIGEIQTEAAKLGYQVEIRESSYERIRENEILDTFGSVNNLVGIITSPSSEEDVSQASWNWINHSPVPVVIAERDQPYSSNVFHDSVRTNHPYGVRKAINHFRERGHRHVAAAFTLTPTSEIIEEAWHQLVDKTNLLECPFVFDGIQPYDTHGVEEIVERTLDSEATGLLVHSDYLAIALAQAFERHGKRVPTDISLISIDGYATPSSRPLTVLRSPQHEFATECLNTLLWRLEHPEWPSRHMLIDPRLIDRGSVATIGD</sequence>
<dbReference type="GO" id="GO:0000976">
    <property type="term" value="F:transcription cis-regulatory region binding"/>
    <property type="evidence" value="ECO:0007669"/>
    <property type="project" value="TreeGrafter"/>
</dbReference>
<evidence type="ECO:0000259" key="4">
    <source>
        <dbReference type="PROSITE" id="PS51000"/>
    </source>
</evidence>
<dbReference type="InterPro" id="IPR011991">
    <property type="entry name" value="ArsR-like_HTH"/>
</dbReference>
<dbReference type="PANTHER" id="PTHR30146">
    <property type="entry name" value="LACI-RELATED TRANSCRIPTIONAL REPRESSOR"/>
    <property type="match status" value="1"/>
</dbReference>
<evidence type="ECO:0000313" key="6">
    <source>
        <dbReference type="Proteomes" id="UP000216444"/>
    </source>
</evidence>
<evidence type="ECO:0000313" key="5">
    <source>
        <dbReference type="EMBL" id="OZG58723.1"/>
    </source>
</evidence>
<dbReference type="SUPFAM" id="SSF53822">
    <property type="entry name" value="Periplasmic binding protein-like I"/>
    <property type="match status" value="1"/>
</dbReference>
<evidence type="ECO:0000256" key="1">
    <source>
        <dbReference type="ARBA" id="ARBA00023015"/>
    </source>
</evidence>